<keyword evidence="5" id="KW-0378">Hydrolase</keyword>
<feature type="chain" id="PRO_5024291147" evidence="1">
    <location>
        <begin position="23"/>
        <end position="859"/>
    </location>
</feature>
<dbReference type="Proteomes" id="UP000323866">
    <property type="component" value="Unassembled WGS sequence"/>
</dbReference>
<dbReference type="InterPro" id="IPR024079">
    <property type="entry name" value="MetalloPept_cat_dom_sf"/>
</dbReference>
<protein>
    <submittedName>
        <fullName evidence="4">DUF5117 domain-containing protein</fullName>
    </submittedName>
    <submittedName>
        <fullName evidence="5">Zinc-dependent metalloprotease</fullName>
    </submittedName>
</protein>
<name>A0A5M8QJG0_9BACT</name>
<evidence type="ECO:0000259" key="2">
    <source>
        <dbReference type="Pfam" id="PF16313"/>
    </source>
</evidence>
<dbReference type="InterPro" id="IPR033413">
    <property type="entry name" value="DUF5117"/>
</dbReference>
<dbReference type="EMBL" id="JBGOGF010000001">
    <property type="protein sequence ID" value="MFA1769770.1"/>
    <property type="molecule type" value="Genomic_DNA"/>
</dbReference>
<gene>
    <name evidence="5" type="ORF">ACD591_00585</name>
    <name evidence="4" type="ORF">FOE74_05500</name>
</gene>
<reference evidence="5 7" key="3">
    <citation type="submission" date="2024-08" db="EMBL/GenBank/DDBJ databases">
        <authorList>
            <person name="Wei W."/>
        </authorList>
    </citation>
    <scope>NUCLEOTIDE SEQUENCE [LARGE SCALE GENOMIC DNA]</scope>
    <source>
        <strain evidence="5 7">XU2</strain>
    </source>
</reference>
<dbReference type="Gene3D" id="3.40.390.10">
    <property type="entry name" value="Collagenase (Catalytic Domain)"/>
    <property type="match status" value="1"/>
</dbReference>
<dbReference type="GO" id="GO:0008237">
    <property type="term" value="F:metallopeptidase activity"/>
    <property type="evidence" value="ECO:0007669"/>
    <property type="project" value="UniProtKB-KW"/>
</dbReference>
<dbReference type="EMBL" id="VKKZ01000019">
    <property type="protein sequence ID" value="KAA6435408.1"/>
    <property type="molecule type" value="Genomic_DNA"/>
</dbReference>
<organism evidence="4 6">
    <name type="scientific">Rufibacter glacialis</name>
    <dbReference type="NCBI Taxonomy" id="1259555"/>
    <lineage>
        <taxon>Bacteria</taxon>
        <taxon>Pseudomonadati</taxon>
        <taxon>Bacteroidota</taxon>
        <taxon>Cytophagia</taxon>
        <taxon>Cytophagales</taxon>
        <taxon>Hymenobacteraceae</taxon>
        <taxon>Rufibacter</taxon>
    </lineage>
</organism>
<reference evidence="4 6" key="2">
    <citation type="submission" date="2019-09" db="EMBL/GenBank/DDBJ databases">
        <title>A bacterium isolated from glacier soil.</title>
        <authorList>
            <person name="Liu Q."/>
        </authorList>
    </citation>
    <scope>NUCLEOTIDE SEQUENCE [LARGE SCALE GENOMIC DNA]</scope>
    <source>
        <strain evidence="4 6">MDT1-10-3</strain>
    </source>
</reference>
<keyword evidence="5" id="KW-0645">Protease</keyword>
<dbReference type="OrthoDB" id="9776599at2"/>
<evidence type="ECO:0000313" key="4">
    <source>
        <dbReference type="EMBL" id="KAA6435408.1"/>
    </source>
</evidence>
<dbReference type="Proteomes" id="UP001570846">
    <property type="component" value="Unassembled WGS sequence"/>
</dbReference>
<dbReference type="InterPro" id="IPR032534">
    <property type="entry name" value="EcxA_zinc-bd"/>
</dbReference>
<comment type="caution">
    <text evidence="4">The sequence shown here is derived from an EMBL/GenBank/DDBJ whole genome shotgun (WGS) entry which is preliminary data.</text>
</comment>
<dbReference type="PANTHER" id="PTHR38478">
    <property type="entry name" value="PEPTIDASE M1A AND M12B"/>
    <property type="match status" value="1"/>
</dbReference>
<feature type="signal peptide" evidence="1">
    <location>
        <begin position="1"/>
        <end position="22"/>
    </location>
</feature>
<sequence length="859" mass="95345">MKRVLSTLMLASIPFLSFQAEAQKKNKKGKEADKVAAPVAPEAAAPKKSSLAEKVKTSKKADGLFTVYQDTLTGSVQLYVRKDQLGKEFVYQSFSISGPTSLFLNQSMHRATSVFKIVKAYDKLEFQQVNTKFYYDQKNAVSKTAGIDVPEAVMLSEKFTVEDEGGYLVNADALFISEKMDPVKPLAPVGAPPTAFFNMGTLNTAKSKYHKVKSFPGNTDVQVDLAYDNPAPYMAGGKDITDARYVRVRMQHSFLEMPKNDYRPRLDDPRVGYFTQEVNDLTSVQAINYRDIINRWHLVKKDPTAALSEPVEPIVWWIENTTPVEFRQTIKEAGEKWNEAFEKAGFKNAVVMKIMPDQVDWDPSDIRYNVIRWVSSASPQYGAIGPSFVNPRTGQILGSDITIEWYSGNATPISDELFSGPSAEGLSFPGMTPPAAMCTMAHELKAQYSAGLTALEATDASTGDLKKMHQQFLYYLVLHEMGHTLGLNHNMKSSQMLKLSEVHNTALTQKKGMMGSVMDYPAINISLDRSKQGDYYTTKPGPYDLWAIEYGYKPVAENGEAAFRKKVLSRSTEPDLAFGNDADDMRAPGKAIDPRVNVNDMSSDAIGYAQERFALVNAIMPKLKAKYSKEDQSYAELRARYFALNGQRSGMINAVSRYVGGVYIDRSFVGQNSPNKPYTPVPEATQKRAMAVLAKNVFAPDAFQADAYLLPYLQGQRRGFNFMSGTEDPKLSVTYTSLGASALAHILHPTTTQRITNSTLYGNQYSLAEVMSDLTKGIFDADMKGNVNTYRQYLQTAYVKQLAQLVDPKSPADDMSKAAARYTLKNVKGRMATAVSTNEETKAHRSNLVFLVEDALAVK</sequence>
<dbReference type="Pfam" id="PF16313">
    <property type="entry name" value="DUF4953"/>
    <property type="match status" value="1"/>
</dbReference>
<dbReference type="PANTHER" id="PTHR38478:SF1">
    <property type="entry name" value="ZINC DEPENDENT METALLOPROTEASE DOMAIN LIPOPROTEIN"/>
    <property type="match status" value="1"/>
</dbReference>
<proteinExistence type="predicted"/>
<dbReference type="SUPFAM" id="SSF55486">
    <property type="entry name" value="Metalloproteases ('zincins'), catalytic domain"/>
    <property type="match status" value="1"/>
</dbReference>
<keyword evidence="7" id="KW-1185">Reference proteome</keyword>
<evidence type="ECO:0000256" key="1">
    <source>
        <dbReference type="SAM" id="SignalP"/>
    </source>
</evidence>
<dbReference type="CDD" id="cd04276">
    <property type="entry name" value="ZnMc_MMP_like_2"/>
    <property type="match status" value="1"/>
</dbReference>
<dbReference type="InterPro" id="IPR034032">
    <property type="entry name" value="Zn_MMP-like_bac"/>
</dbReference>
<accession>A0A5M8QJG0</accession>
<keyword evidence="1" id="KW-0732">Signal</keyword>
<evidence type="ECO:0000313" key="6">
    <source>
        <dbReference type="Proteomes" id="UP000323866"/>
    </source>
</evidence>
<keyword evidence="5" id="KW-0482">Metalloprotease</keyword>
<reference evidence="4 6" key="1">
    <citation type="submission" date="2019-07" db="EMBL/GenBank/DDBJ databases">
        <authorList>
            <person name="Qu J.-H."/>
        </authorList>
    </citation>
    <scope>NUCLEOTIDE SEQUENCE [LARGE SCALE GENOMIC DNA]</scope>
    <source>
        <strain evidence="4 6">MDT1-10-3</strain>
    </source>
</reference>
<feature type="domain" description="EcxA zinc-binding" evidence="2">
    <location>
        <begin position="466"/>
        <end position="783"/>
    </location>
</feature>
<dbReference type="RefSeq" id="WP_149097602.1">
    <property type="nucleotide sequence ID" value="NZ_BMMG01000002.1"/>
</dbReference>
<dbReference type="AlphaFoldDB" id="A0A5M8QJG0"/>
<evidence type="ECO:0000313" key="7">
    <source>
        <dbReference type="Proteomes" id="UP001570846"/>
    </source>
</evidence>
<feature type="domain" description="DUF5117" evidence="3">
    <location>
        <begin position="193"/>
        <end position="301"/>
    </location>
</feature>
<evidence type="ECO:0000313" key="5">
    <source>
        <dbReference type="EMBL" id="MFA1769770.1"/>
    </source>
</evidence>
<evidence type="ECO:0000259" key="3">
    <source>
        <dbReference type="Pfam" id="PF17148"/>
    </source>
</evidence>
<dbReference type="Pfam" id="PF17148">
    <property type="entry name" value="DUF5117"/>
    <property type="match status" value="1"/>
</dbReference>